<dbReference type="InterPro" id="IPR051931">
    <property type="entry name" value="PAK3-like"/>
</dbReference>
<organism evidence="13 14">
    <name type="scientific">Pristionchus pacificus</name>
    <name type="common">Parasitic nematode worm</name>
    <dbReference type="NCBI Taxonomy" id="54126"/>
    <lineage>
        <taxon>Eukaryota</taxon>
        <taxon>Metazoa</taxon>
        <taxon>Ecdysozoa</taxon>
        <taxon>Nematoda</taxon>
        <taxon>Chromadorea</taxon>
        <taxon>Rhabditida</taxon>
        <taxon>Rhabditina</taxon>
        <taxon>Diplogasteromorpha</taxon>
        <taxon>Diplogasteroidea</taxon>
        <taxon>Neodiplogasteridae</taxon>
        <taxon>Pristionchus</taxon>
    </lineage>
</organism>
<dbReference type="InterPro" id="IPR011009">
    <property type="entry name" value="Kinase-like_dom_sf"/>
</dbReference>
<keyword evidence="7" id="KW-0547">Nucleotide-binding</keyword>
<dbReference type="Pfam" id="PF00786">
    <property type="entry name" value="PBD"/>
    <property type="match status" value="1"/>
</dbReference>
<dbReference type="EnsemblMetazoa" id="PPA41983.1">
    <property type="protein sequence ID" value="PPA41983.1"/>
    <property type="gene ID" value="WBGene00280352"/>
</dbReference>
<keyword evidence="14" id="KW-1185">Reference proteome</keyword>
<dbReference type="Proteomes" id="UP000005239">
    <property type="component" value="Unassembled WGS sequence"/>
</dbReference>
<comment type="cofactor">
    <cofactor evidence="1">
        <name>Mg(2+)</name>
        <dbReference type="ChEBI" id="CHEBI:18420"/>
    </cofactor>
</comment>
<dbReference type="GO" id="GO:0009267">
    <property type="term" value="P:cellular response to starvation"/>
    <property type="evidence" value="ECO:0000318"/>
    <property type="project" value="GO_Central"/>
</dbReference>
<evidence type="ECO:0000256" key="6">
    <source>
        <dbReference type="ARBA" id="ARBA00022723"/>
    </source>
</evidence>
<evidence type="ECO:0000256" key="12">
    <source>
        <dbReference type="SAM" id="SignalP"/>
    </source>
</evidence>
<feature type="signal peptide" evidence="12">
    <location>
        <begin position="1"/>
        <end position="18"/>
    </location>
</feature>
<evidence type="ECO:0000256" key="3">
    <source>
        <dbReference type="ARBA" id="ARBA00012513"/>
    </source>
</evidence>
<dbReference type="InterPro" id="IPR000719">
    <property type="entry name" value="Prot_kinase_dom"/>
</dbReference>
<dbReference type="EC" id="2.7.11.1" evidence="3"/>
<feature type="compositionally biased region" description="Low complexity" evidence="11">
    <location>
        <begin position="182"/>
        <end position="197"/>
    </location>
</feature>
<evidence type="ECO:0000256" key="4">
    <source>
        <dbReference type="ARBA" id="ARBA00022527"/>
    </source>
</evidence>
<evidence type="ECO:0000256" key="9">
    <source>
        <dbReference type="ARBA" id="ARBA00022840"/>
    </source>
</evidence>
<reference evidence="14" key="1">
    <citation type="journal article" date="2008" name="Nat. Genet.">
        <title>The Pristionchus pacificus genome provides a unique perspective on nematode lifestyle and parasitism.</title>
        <authorList>
            <person name="Dieterich C."/>
            <person name="Clifton S.W."/>
            <person name="Schuster L.N."/>
            <person name="Chinwalla A."/>
            <person name="Delehaunty K."/>
            <person name="Dinkelacker I."/>
            <person name="Fulton L."/>
            <person name="Fulton R."/>
            <person name="Godfrey J."/>
            <person name="Minx P."/>
            <person name="Mitreva M."/>
            <person name="Roeseler W."/>
            <person name="Tian H."/>
            <person name="Witte H."/>
            <person name="Yang S.P."/>
            <person name="Wilson R.K."/>
            <person name="Sommer R.J."/>
        </authorList>
    </citation>
    <scope>NUCLEOTIDE SEQUENCE [LARGE SCALE GENOMIC DNA]</scope>
    <source>
        <strain evidence="14">PS312</strain>
    </source>
</reference>
<dbReference type="OrthoDB" id="1022360at2759"/>
<dbReference type="AlphaFoldDB" id="A0A2A6C1J5"/>
<keyword evidence="8" id="KW-0418">Kinase</keyword>
<dbReference type="PANTHER" id="PTHR45832">
    <property type="entry name" value="SERINE/THREONINE-PROTEIN KINASE SAMKA-RELATED-RELATED"/>
    <property type="match status" value="1"/>
</dbReference>
<dbReference type="GO" id="GO:0046872">
    <property type="term" value="F:metal ion binding"/>
    <property type="evidence" value="ECO:0007669"/>
    <property type="project" value="UniProtKB-KW"/>
</dbReference>
<gene>
    <name evidence="13" type="primary">WBGene00280352</name>
</gene>
<dbReference type="FunFam" id="1.10.510.10:FF:000768">
    <property type="entry name" value="Non-specific serine/threonine protein kinase"/>
    <property type="match status" value="1"/>
</dbReference>
<dbReference type="InterPro" id="IPR000095">
    <property type="entry name" value="CRIB_dom"/>
</dbReference>
<dbReference type="SUPFAM" id="SSF56112">
    <property type="entry name" value="Protein kinase-like (PK-like)"/>
    <property type="match status" value="1"/>
</dbReference>
<feature type="region of interest" description="Disordered" evidence="11">
    <location>
        <begin position="182"/>
        <end position="202"/>
    </location>
</feature>
<evidence type="ECO:0000256" key="1">
    <source>
        <dbReference type="ARBA" id="ARBA00001946"/>
    </source>
</evidence>
<dbReference type="SMART" id="SM00285">
    <property type="entry name" value="PBD"/>
    <property type="match status" value="1"/>
</dbReference>
<evidence type="ECO:0000256" key="5">
    <source>
        <dbReference type="ARBA" id="ARBA00022679"/>
    </source>
</evidence>
<dbReference type="PANTHER" id="PTHR45832:SF8">
    <property type="entry name" value="PROTEIN KINASE DOMAIN-CONTAINING PROTEIN"/>
    <property type="match status" value="1"/>
</dbReference>
<dbReference type="CDD" id="cd01093">
    <property type="entry name" value="CRIB_PAK_like"/>
    <property type="match status" value="1"/>
</dbReference>
<name>A0A2A6C1J5_PRIPA</name>
<dbReference type="FunFam" id="3.30.200.20:FF:000705">
    <property type="entry name" value="Non-specific serine/threonine protein kinase"/>
    <property type="match status" value="1"/>
</dbReference>
<evidence type="ECO:0000256" key="8">
    <source>
        <dbReference type="ARBA" id="ARBA00022777"/>
    </source>
</evidence>
<protein>
    <recommendedName>
        <fullName evidence="3">non-specific serine/threonine protein kinase</fullName>
        <ecNumber evidence="3">2.7.11.1</ecNumber>
    </recommendedName>
</protein>
<reference evidence="13" key="2">
    <citation type="submission" date="2022-06" db="UniProtKB">
        <authorList>
            <consortium name="EnsemblMetazoa"/>
        </authorList>
    </citation>
    <scope>IDENTIFICATION</scope>
    <source>
        <strain evidence="13">PS312</strain>
    </source>
</reference>
<dbReference type="Gene3D" id="1.10.510.10">
    <property type="entry name" value="Transferase(Phosphotransferase) domain 1"/>
    <property type="match status" value="1"/>
</dbReference>
<comment type="similarity">
    <text evidence="2">Belongs to the protein kinase superfamily. STE Ser/Thr protein kinase family. STE20 subfamily.</text>
</comment>
<evidence type="ECO:0000256" key="7">
    <source>
        <dbReference type="ARBA" id="ARBA00022741"/>
    </source>
</evidence>
<dbReference type="GO" id="GO:0005737">
    <property type="term" value="C:cytoplasm"/>
    <property type="evidence" value="ECO:0000318"/>
    <property type="project" value="GO_Central"/>
</dbReference>
<evidence type="ECO:0000256" key="10">
    <source>
        <dbReference type="ARBA" id="ARBA00022842"/>
    </source>
</evidence>
<feature type="chain" id="PRO_5044305041" description="non-specific serine/threonine protein kinase" evidence="12">
    <location>
        <begin position="19"/>
        <end position="493"/>
    </location>
</feature>
<dbReference type="InterPro" id="IPR017441">
    <property type="entry name" value="Protein_kinase_ATP_BS"/>
</dbReference>
<evidence type="ECO:0000256" key="11">
    <source>
        <dbReference type="SAM" id="MobiDB-lite"/>
    </source>
</evidence>
<keyword evidence="12" id="KW-0732">Signal</keyword>
<keyword evidence="9" id="KW-0067">ATP-binding</keyword>
<evidence type="ECO:0000313" key="13">
    <source>
        <dbReference type="EnsemblMetazoa" id="PPA41983.1"/>
    </source>
</evidence>
<keyword evidence="5" id="KW-0808">Transferase</keyword>
<sequence>MVVVWFVVHALLGRDAAAVLVNVDVDIVQPKMSMRRSRLRKEEIGTPTDFQHRIHAGYDPATGQYSGLPKQWQVILGRAQSTSSRSTIGSSSGRPRALVDPSAITPMEMASIKTVVRGDKYNPETNVSPYGAMSPSVSSSARGYPFSEPTYAPLPLRKETPTPMAASSSTTTAAATTSLNANANSNSHQQQAQQMMNGNGGASLSHDQFRHALSLLVDRADPRADLEGFAQIGEGSTGVVVSAYQISARRRVAVKKMNMKKQQRRELMFNEVSIMRDFSHPNIVRLFSAHLISDELWLVMEFMEGGSLTDVVTHARMTEPQMATVCVQVLSALAFLHAHGVIHRDLKSDSILLNKDGTCKVSDLGFCGQLSKEVPKRRSLVGTPYWTAIEVISRLPYDTSADMWSFGIMLIEMVEGEPPYFNEQPLEAMKRIRDGPQPGFAPSANVSPALRALLSSLLQHDSSRRATAAAALRDPFMEKAGPPSILSPLVSGS</sequence>
<dbReference type="Gene3D" id="3.30.200.20">
    <property type="entry name" value="Phosphorylase Kinase, domain 1"/>
    <property type="match status" value="1"/>
</dbReference>
<dbReference type="PROSITE" id="PS50108">
    <property type="entry name" value="CRIB"/>
    <property type="match status" value="1"/>
</dbReference>
<dbReference type="GO" id="GO:0035556">
    <property type="term" value="P:intracellular signal transduction"/>
    <property type="evidence" value="ECO:0000318"/>
    <property type="project" value="GO_Central"/>
</dbReference>
<dbReference type="GO" id="GO:0043408">
    <property type="term" value="P:regulation of MAPK cascade"/>
    <property type="evidence" value="ECO:0000318"/>
    <property type="project" value="GO_Central"/>
</dbReference>
<accession>A0A8R1Z2E6</accession>
<dbReference type="PROSITE" id="PS50011">
    <property type="entry name" value="PROTEIN_KINASE_DOM"/>
    <property type="match status" value="1"/>
</dbReference>
<dbReference type="GO" id="GO:0004674">
    <property type="term" value="F:protein serine/threonine kinase activity"/>
    <property type="evidence" value="ECO:0000318"/>
    <property type="project" value="GO_Central"/>
</dbReference>
<keyword evidence="10" id="KW-0460">Magnesium</keyword>
<dbReference type="Pfam" id="PF00069">
    <property type="entry name" value="Pkinase"/>
    <property type="match status" value="1"/>
</dbReference>
<accession>A0A2A6C1J5</accession>
<dbReference type="PROSITE" id="PS00107">
    <property type="entry name" value="PROTEIN_KINASE_ATP"/>
    <property type="match status" value="1"/>
</dbReference>
<dbReference type="GO" id="GO:0002119">
    <property type="term" value="P:nematode larval development"/>
    <property type="evidence" value="ECO:0007669"/>
    <property type="project" value="EnsemblMetazoa"/>
</dbReference>
<dbReference type="InterPro" id="IPR036936">
    <property type="entry name" value="CRIB_dom_sf"/>
</dbReference>
<proteinExistence type="inferred from homology"/>
<keyword evidence="6" id="KW-0479">Metal-binding</keyword>
<dbReference type="InterPro" id="IPR033923">
    <property type="entry name" value="PAK_BD"/>
</dbReference>
<evidence type="ECO:0000313" key="14">
    <source>
        <dbReference type="Proteomes" id="UP000005239"/>
    </source>
</evidence>
<evidence type="ECO:0000256" key="2">
    <source>
        <dbReference type="ARBA" id="ARBA00008874"/>
    </source>
</evidence>
<dbReference type="GO" id="GO:0005524">
    <property type="term" value="F:ATP binding"/>
    <property type="evidence" value="ECO:0007669"/>
    <property type="project" value="UniProtKB-UniRule"/>
</dbReference>
<dbReference type="Gene3D" id="3.90.810.10">
    <property type="entry name" value="CRIB domain"/>
    <property type="match status" value="1"/>
</dbReference>
<keyword evidence="4" id="KW-0723">Serine/threonine-protein kinase</keyword>